<name>R9AW71_9GAMM</name>
<keyword evidence="1" id="KW-0732">Signal</keyword>
<feature type="signal peptide" evidence="1">
    <location>
        <begin position="1"/>
        <end position="18"/>
    </location>
</feature>
<gene>
    <name evidence="2" type="ORF">I593_02310</name>
</gene>
<reference evidence="2 3" key="1">
    <citation type="submission" date="2013-03" db="EMBL/GenBank/DDBJ databases">
        <title>The Genome Sequence of Acinetobacter tandoii CIP 107469.</title>
        <authorList>
            <consortium name="The Broad Institute Genome Sequencing Platform"/>
            <consortium name="The Broad Institute Genome Sequencing Center for Infectious Disease"/>
            <person name="Cerqueira G."/>
            <person name="Feldgarden M."/>
            <person name="Courvalin P."/>
            <person name="Perichon B."/>
            <person name="Grillot-Courvalin C."/>
            <person name="Clermont D."/>
            <person name="Rocha E."/>
            <person name="Yoon E.-J."/>
            <person name="Nemec A."/>
            <person name="Walker B."/>
            <person name="Young S.K."/>
            <person name="Zeng Q."/>
            <person name="Gargeya S."/>
            <person name="Fitzgerald M."/>
            <person name="Haas B."/>
            <person name="Abouelleil A."/>
            <person name="Alvarado L."/>
            <person name="Arachchi H.M."/>
            <person name="Berlin A.M."/>
            <person name="Chapman S.B."/>
            <person name="Dewar J."/>
            <person name="Goldberg J."/>
            <person name="Griggs A."/>
            <person name="Gujja S."/>
            <person name="Hansen M."/>
            <person name="Howarth C."/>
            <person name="Imamovic A."/>
            <person name="Larimer J."/>
            <person name="McCowan C."/>
            <person name="Murphy C."/>
            <person name="Neiman D."/>
            <person name="Pearson M."/>
            <person name="Priest M."/>
            <person name="Roberts A."/>
            <person name="Saif S."/>
            <person name="Shea T."/>
            <person name="Sisk P."/>
            <person name="Sykes S."/>
            <person name="Wortman J."/>
            <person name="Nusbaum C."/>
            <person name="Birren B."/>
        </authorList>
    </citation>
    <scope>NUCLEOTIDE SEQUENCE [LARGE SCALE GENOMIC DNA]</scope>
    <source>
        <strain evidence="2 3">CIP 107469</strain>
    </source>
</reference>
<accession>R9AW71</accession>
<evidence type="ECO:0008006" key="4">
    <source>
        <dbReference type="Google" id="ProtNLM"/>
    </source>
</evidence>
<protein>
    <recommendedName>
        <fullName evidence="4">DUF4124 domain-containing protein</fullName>
    </recommendedName>
</protein>
<dbReference type="PATRIC" id="fig|1120927.3.peg.2243"/>
<dbReference type="AlphaFoldDB" id="R9AW71"/>
<comment type="caution">
    <text evidence="2">The sequence shown here is derived from an EMBL/GenBank/DDBJ whole genome shotgun (WGS) entry which is preliminary data.</text>
</comment>
<evidence type="ECO:0000313" key="3">
    <source>
        <dbReference type="Proteomes" id="UP000016201"/>
    </source>
</evidence>
<sequence length="175" mass="20117">MQKILILVLSLLNTVTFANEIYAIKDETGATYFSANPPKDPNHTIEKVESYKSSPLLDWNINCTKDKFNGKKICSLSKYHSDLMVNIINGKYSVYIGRDHYPNSQSAIKIDENTPIYGDEGLSQTPQKAIEQMKKGKVAYTRYKEWPYEYNQDGETDLTGFSEKFSEMLENYKKL</sequence>
<dbReference type="RefSeq" id="WP_016167351.1">
    <property type="nucleotide sequence ID" value="NZ_JHZG01000004.1"/>
</dbReference>
<dbReference type="EMBL" id="AQFM01000039">
    <property type="protein sequence ID" value="EOR06443.1"/>
    <property type="molecule type" value="Genomic_DNA"/>
</dbReference>
<dbReference type="Proteomes" id="UP000016201">
    <property type="component" value="Unassembled WGS sequence"/>
</dbReference>
<evidence type="ECO:0000256" key="1">
    <source>
        <dbReference type="SAM" id="SignalP"/>
    </source>
</evidence>
<dbReference type="OrthoDB" id="6691996at2"/>
<proteinExistence type="predicted"/>
<evidence type="ECO:0000313" key="2">
    <source>
        <dbReference type="EMBL" id="EOR06443.1"/>
    </source>
</evidence>
<keyword evidence="3" id="KW-1185">Reference proteome</keyword>
<organism evidence="2 3">
    <name type="scientific">Acinetobacter tandoii DSM 14970 = CIP 107469</name>
    <dbReference type="NCBI Taxonomy" id="1120927"/>
    <lineage>
        <taxon>Bacteria</taxon>
        <taxon>Pseudomonadati</taxon>
        <taxon>Pseudomonadota</taxon>
        <taxon>Gammaproteobacteria</taxon>
        <taxon>Moraxellales</taxon>
        <taxon>Moraxellaceae</taxon>
        <taxon>Acinetobacter</taxon>
    </lineage>
</organism>
<feature type="chain" id="PRO_5004470750" description="DUF4124 domain-containing protein" evidence="1">
    <location>
        <begin position="19"/>
        <end position="175"/>
    </location>
</feature>